<accession>A0A9X3BVL3</accession>
<dbReference type="Gene3D" id="3.90.550.10">
    <property type="entry name" value="Spore Coat Polysaccharide Biosynthesis Protein SpsA, Chain A"/>
    <property type="match status" value="1"/>
</dbReference>
<dbReference type="InterPro" id="IPR046981">
    <property type="entry name" value="G1P_cyt_trans"/>
</dbReference>
<dbReference type="SUPFAM" id="SSF53448">
    <property type="entry name" value="Nucleotide-diphospho-sugar transferases"/>
    <property type="match status" value="1"/>
</dbReference>
<dbReference type="GO" id="GO:0047343">
    <property type="term" value="F:glucose-1-phosphate cytidylyltransferase activity"/>
    <property type="evidence" value="ECO:0007669"/>
    <property type="project" value="UniProtKB-EC"/>
</dbReference>
<dbReference type="NCBIfam" id="TIGR02623">
    <property type="entry name" value="G1P_cyt_trans"/>
    <property type="match status" value="1"/>
</dbReference>
<keyword evidence="2" id="KW-0808">Transferase</keyword>
<dbReference type="InterPro" id="IPR029044">
    <property type="entry name" value="Nucleotide-diphossugar_trans"/>
</dbReference>
<evidence type="ECO:0000313" key="2">
    <source>
        <dbReference type="EMBL" id="MCV7171933.1"/>
    </source>
</evidence>
<reference evidence="2" key="1">
    <citation type="submission" date="2020-07" db="EMBL/GenBank/DDBJ databases">
        <authorList>
            <person name="Pettersson B.M.F."/>
            <person name="Behra P.R.K."/>
            <person name="Ramesh M."/>
            <person name="Das S."/>
            <person name="Dasgupta S."/>
            <person name="Kirsebom L.A."/>
        </authorList>
    </citation>
    <scope>NUCLEOTIDE SEQUENCE</scope>
    <source>
        <strain evidence="2">DSM 44615</strain>
    </source>
</reference>
<dbReference type="Proteomes" id="UP001140293">
    <property type="component" value="Unassembled WGS sequence"/>
</dbReference>
<dbReference type="PANTHER" id="PTHR47183:SF1">
    <property type="entry name" value="GLUCOSE-1-PHOSPHATE CYTIDYLYLTRANSFERASE"/>
    <property type="match status" value="1"/>
</dbReference>
<gene>
    <name evidence="2" type="primary">rfbF</name>
    <name evidence="2" type="ORF">H7I41_18620</name>
</gene>
<feature type="domain" description="Nucleotidyl transferase" evidence="1">
    <location>
        <begin position="2"/>
        <end position="203"/>
    </location>
</feature>
<evidence type="ECO:0000313" key="3">
    <source>
        <dbReference type="Proteomes" id="UP001140293"/>
    </source>
</evidence>
<dbReference type="CDD" id="cd02524">
    <property type="entry name" value="G1P_cytidylyltransferase"/>
    <property type="match status" value="1"/>
</dbReference>
<dbReference type="EMBL" id="JACKSJ010000148">
    <property type="protein sequence ID" value="MCV7171933.1"/>
    <property type="molecule type" value="Genomic_DNA"/>
</dbReference>
<keyword evidence="2" id="KW-0548">Nucleotidyltransferase</keyword>
<comment type="caution">
    <text evidence="2">The sequence shown here is derived from an EMBL/GenBank/DDBJ whole genome shotgun (WGS) entry which is preliminary data.</text>
</comment>
<reference evidence="2" key="2">
    <citation type="journal article" date="2022" name="BMC Genomics">
        <title>Comparative genome analysis of mycobacteria focusing on tRNA and non-coding RNA.</title>
        <authorList>
            <person name="Behra P.R.K."/>
            <person name="Pettersson B.M.F."/>
            <person name="Ramesh M."/>
            <person name="Das S."/>
            <person name="Dasgupta S."/>
            <person name="Kirsebom L.A."/>
        </authorList>
    </citation>
    <scope>NUCLEOTIDE SEQUENCE</scope>
    <source>
        <strain evidence="2">DSM 44615</strain>
    </source>
</reference>
<proteinExistence type="predicted"/>
<dbReference type="InterPro" id="IPR005835">
    <property type="entry name" value="NTP_transferase_dom"/>
</dbReference>
<dbReference type="PANTHER" id="PTHR47183">
    <property type="entry name" value="GLUCOSE-1-PHOSPHATE CYTIDYLYLTRANSFERASE-RELATED"/>
    <property type="match status" value="1"/>
</dbReference>
<dbReference type="RefSeq" id="WP_264014102.1">
    <property type="nucleotide sequence ID" value="NZ_JACKSJ010000148.1"/>
</dbReference>
<organism evidence="2 3">
    <name type="scientific">[Mycobacterium] manitobense</name>
    <dbReference type="NCBI Taxonomy" id="190147"/>
    <lineage>
        <taxon>Bacteria</taxon>
        <taxon>Bacillati</taxon>
        <taxon>Actinomycetota</taxon>
        <taxon>Actinomycetes</taxon>
        <taxon>Mycobacteriales</taxon>
        <taxon>Mycobacteriaceae</taxon>
        <taxon>Mycolicibacterium</taxon>
    </lineage>
</organism>
<dbReference type="AlphaFoldDB" id="A0A9X3BVL3"/>
<sequence>MKALILAGGRGTRISEESQSRPKPMVEIGGRPILWHIMKMYGAAGVTDFVILLGYKGYMIKEFFANYFLHTSDISIDLATGSISTLHSTSEPWSVTLLDTGEQTMTGGRLLRARDHIGDETFCFTYGDGVADLDIRNVIEFHRKSRSIATVTAVQPPGRYGTLDLSDGDRAHFAEKPQGSSGWVNGGFFVVEPSLLDYIDGDETIFEQAPLNRLSVDRELSAYQHKGFWYGMDTLFDKITLNELWNAGKAPWKIWSDTSVLEPTP</sequence>
<name>A0A9X3BVL3_9MYCO</name>
<keyword evidence="3" id="KW-1185">Reference proteome</keyword>
<dbReference type="EC" id="2.7.7.33" evidence="2"/>
<dbReference type="InterPro" id="IPR013446">
    <property type="entry name" value="G1P_cyt_trans-like"/>
</dbReference>
<protein>
    <submittedName>
        <fullName evidence="2">Glucose-1-phosphate cytidylyltransferase</fullName>
        <ecNumber evidence="2">2.7.7.33</ecNumber>
    </submittedName>
</protein>
<dbReference type="Pfam" id="PF00483">
    <property type="entry name" value="NTP_transferase"/>
    <property type="match status" value="1"/>
</dbReference>
<dbReference type="GO" id="GO:0009243">
    <property type="term" value="P:O antigen biosynthetic process"/>
    <property type="evidence" value="ECO:0007669"/>
    <property type="project" value="InterPro"/>
</dbReference>
<evidence type="ECO:0000259" key="1">
    <source>
        <dbReference type="Pfam" id="PF00483"/>
    </source>
</evidence>